<dbReference type="GO" id="GO:0016740">
    <property type="term" value="F:transferase activity"/>
    <property type="evidence" value="ECO:0007669"/>
    <property type="project" value="UniProtKB-KW"/>
</dbReference>
<dbReference type="InterPro" id="IPR038063">
    <property type="entry name" value="Transpep_catalytic_dom"/>
</dbReference>
<dbReference type="InterPro" id="IPR038054">
    <property type="entry name" value="LD_TPept-like_central_sf"/>
</dbReference>
<dbReference type="Gene3D" id="3.10.20.800">
    <property type="match status" value="1"/>
</dbReference>
<keyword evidence="4 6" id="KW-0573">Peptidoglycan synthesis</keyword>
<proteinExistence type="predicted"/>
<dbReference type="UniPathway" id="UPA00219"/>
<keyword evidence="5 6" id="KW-0961">Cell wall biogenesis/degradation</keyword>
<dbReference type="SUPFAM" id="SSF141523">
    <property type="entry name" value="L,D-transpeptidase catalytic domain-like"/>
    <property type="match status" value="1"/>
</dbReference>
<keyword evidence="2" id="KW-0808">Transferase</keyword>
<dbReference type="PANTHER" id="PTHR30582:SF33">
    <property type="entry name" value="EXPORTED PROTEIN"/>
    <property type="match status" value="1"/>
</dbReference>
<reference evidence="8 9" key="1">
    <citation type="submission" date="2018-08" db="EMBL/GenBank/DDBJ databases">
        <title>Genome Lactobacillus garii FI11369.</title>
        <authorList>
            <person name="Diaz M."/>
            <person name="Narbad A."/>
        </authorList>
    </citation>
    <scope>NUCLEOTIDE SEQUENCE [LARGE SCALE GENOMIC DNA]</scope>
    <source>
        <strain evidence="8 9">FI11369</strain>
    </source>
</reference>
<dbReference type="EMBL" id="QWZQ01000022">
    <property type="protein sequence ID" value="RRK10356.1"/>
    <property type="molecule type" value="Genomic_DNA"/>
</dbReference>
<evidence type="ECO:0000313" key="9">
    <source>
        <dbReference type="Proteomes" id="UP000283633"/>
    </source>
</evidence>
<dbReference type="GO" id="GO:0071555">
    <property type="term" value="P:cell wall organization"/>
    <property type="evidence" value="ECO:0007669"/>
    <property type="project" value="UniProtKB-UniRule"/>
</dbReference>
<gene>
    <name evidence="8" type="ORF">D1831_07800</name>
</gene>
<evidence type="ECO:0000256" key="4">
    <source>
        <dbReference type="ARBA" id="ARBA00022984"/>
    </source>
</evidence>
<feature type="active site" description="Nucleophile" evidence="6">
    <location>
        <position position="440"/>
    </location>
</feature>
<dbReference type="GO" id="GO:0005576">
    <property type="term" value="C:extracellular region"/>
    <property type="evidence" value="ECO:0007669"/>
    <property type="project" value="TreeGrafter"/>
</dbReference>
<dbReference type="PANTHER" id="PTHR30582">
    <property type="entry name" value="L,D-TRANSPEPTIDASE"/>
    <property type="match status" value="1"/>
</dbReference>
<comment type="caution">
    <text evidence="8">The sequence shown here is derived from an EMBL/GenBank/DDBJ whole genome shotgun (WGS) entry which is preliminary data.</text>
</comment>
<feature type="active site" description="Proton donor/acceptor" evidence="6">
    <location>
        <position position="419"/>
    </location>
</feature>
<name>A0A3R8J7J4_9LACO</name>
<evidence type="ECO:0000256" key="5">
    <source>
        <dbReference type="ARBA" id="ARBA00023316"/>
    </source>
</evidence>
<dbReference type="RefSeq" id="WP_125072369.1">
    <property type="nucleotide sequence ID" value="NZ_QWZQ01000022.1"/>
</dbReference>
<dbReference type="SUPFAM" id="SSF143985">
    <property type="entry name" value="L,D-transpeptidase pre-catalytic domain-like"/>
    <property type="match status" value="1"/>
</dbReference>
<protein>
    <submittedName>
        <fullName evidence="8">Cell surface protein</fullName>
    </submittedName>
</protein>
<dbReference type="CDD" id="cd16913">
    <property type="entry name" value="YkuD_like"/>
    <property type="match status" value="1"/>
</dbReference>
<dbReference type="Pfam" id="PF12229">
    <property type="entry name" value="PG_binding_4"/>
    <property type="match status" value="1"/>
</dbReference>
<organism evidence="8 9">
    <name type="scientific">Lactiplantibacillus garii</name>
    <dbReference type="NCBI Taxonomy" id="2306423"/>
    <lineage>
        <taxon>Bacteria</taxon>
        <taxon>Bacillati</taxon>
        <taxon>Bacillota</taxon>
        <taxon>Bacilli</taxon>
        <taxon>Lactobacillales</taxon>
        <taxon>Lactobacillaceae</taxon>
        <taxon>Lactiplantibacillus</taxon>
    </lineage>
</organism>
<dbReference type="Pfam" id="PF03734">
    <property type="entry name" value="YkuD"/>
    <property type="match status" value="1"/>
</dbReference>
<evidence type="ECO:0000259" key="7">
    <source>
        <dbReference type="PROSITE" id="PS52029"/>
    </source>
</evidence>
<accession>A0A3R8J7J4</accession>
<dbReference type="Proteomes" id="UP000283633">
    <property type="component" value="Unassembled WGS sequence"/>
</dbReference>
<evidence type="ECO:0000256" key="1">
    <source>
        <dbReference type="ARBA" id="ARBA00004752"/>
    </source>
</evidence>
<sequence>MKHKRGLIIGGSILGILIVAYAATSLIWQNQRTFLPNTEVAGIDVSGQTAAQAAPKVNHALEHRTYHIVENGQTQYSFTSKSAGISINTKKDLSQLVSKQNYWSWPVALLTSAQAANDAAVGNLTIAKTDLQTLLKKITTKANQTHRTKTENAKLVYKNNAVAIKKEVQGTELSQSKLKKLVVKSLSEGKSQISLKDAYVSPTVTSTNANLKLAQRKSQKYAVETATYKINGHKFTIPHDTILSWIKVDQQGNVTLDQSAVLSYVKQLNAKYHTYHTTRTFKSTKRGTVKVSGGFYGWTIKTNAEAKALSKEILAGKDFTRSPLINGSGYNNKGTDIGNTYIEVDKVNQHMWVYVDGKLKVSTDVVTGKPGKHATTTGVWYVWSKQRNATLKGDNDDGSSYSQPVSYWMPFDNTGEGIHDSSWQTKYGGTWYKTHGSHGCVNTPPSVMAKVFAAVPTGTPVIVF</sequence>
<dbReference type="PROSITE" id="PS52029">
    <property type="entry name" value="LD_TPASE"/>
    <property type="match status" value="1"/>
</dbReference>
<dbReference type="Gene3D" id="2.40.440.10">
    <property type="entry name" value="L,D-transpeptidase catalytic domain-like"/>
    <property type="match status" value="1"/>
</dbReference>
<evidence type="ECO:0000256" key="3">
    <source>
        <dbReference type="ARBA" id="ARBA00022960"/>
    </source>
</evidence>
<evidence type="ECO:0000313" key="8">
    <source>
        <dbReference type="EMBL" id="RRK10356.1"/>
    </source>
</evidence>
<comment type="pathway">
    <text evidence="1 6">Cell wall biogenesis; peptidoglycan biosynthesis.</text>
</comment>
<keyword evidence="9" id="KW-1185">Reference proteome</keyword>
<dbReference type="AlphaFoldDB" id="A0A3R8J7J4"/>
<dbReference type="GO" id="GO:0071972">
    <property type="term" value="F:peptidoglycan L,D-transpeptidase activity"/>
    <property type="evidence" value="ECO:0007669"/>
    <property type="project" value="TreeGrafter"/>
</dbReference>
<dbReference type="OrthoDB" id="3176960at2"/>
<dbReference type="GO" id="GO:0018104">
    <property type="term" value="P:peptidoglycan-protein cross-linking"/>
    <property type="evidence" value="ECO:0007669"/>
    <property type="project" value="TreeGrafter"/>
</dbReference>
<dbReference type="InterPro" id="IPR050979">
    <property type="entry name" value="LD-transpeptidase"/>
</dbReference>
<feature type="domain" description="L,D-TPase catalytic" evidence="7">
    <location>
        <begin position="340"/>
        <end position="464"/>
    </location>
</feature>
<dbReference type="GO" id="GO:0008360">
    <property type="term" value="P:regulation of cell shape"/>
    <property type="evidence" value="ECO:0007669"/>
    <property type="project" value="UniProtKB-UniRule"/>
</dbReference>
<dbReference type="InterPro" id="IPR005490">
    <property type="entry name" value="LD_TPept_cat_dom"/>
</dbReference>
<keyword evidence="3 6" id="KW-0133">Cell shape</keyword>
<evidence type="ECO:0000256" key="2">
    <source>
        <dbReference type="ARBA" id="ARBA00022679"/>
    </source>
</evidence>
<dbReference type="InterPro" id="IPR022029">
    <property type="entry name" value="YoaR-like_PG-bd"/>
</dbReference>
<evidence type="ECO:0000256" key="6">
    <source>
        <dbReference type="PROSITE-ProRule" id="PRU01373"/>
    </source>
</evidence>